<dbReference type="Pfam" id="PF13474">
    <property type="entry name" value="SnoaL_3"/>
    <property type="match status" value="1"/>
</dbReference>
<evidence type="ECO:0000313" key="2">
    <source>
        <dbReference type="EMBL" id="XBX80194.1"/>
    </source>
</evidence>
<reference evidence="2" key="1">
    <citation type="submission" date="2024-06" db="EMBL/GenBank/DDBJ databases">
        <title>Draft genome sequence of Microbacterium sp. strain A8/3-1, isolated from Oxytropis tragacanthoides Fisch. ex DC. Root nodules in the Altai region of Russia.</title>
        <authorList>
            <person name="Sazanova A."/>
            <person name="Guro P."/>
            <person name="Kuznetsova I."/>
            <person name="Belimov A."/>
            <person name="Safronova V."/>
        </authorList>
    </citation>
    <scope>NUCLEOTIDE SEQUENCE</scope>
    <source>
        <strain evidence="2">A8/3-1</strain>
    </source>
</reference>
<proteinExistence type="predicted"/>
<sequence>MTAQVTPSAARIASALSRWQQGIGDGDLDRIASAFTADALFQGLRPHHSIGRSGVVAYYDSQPVPLTVEYDVLRAHDLGDDAVVAYLAAVFHLEGRDDIATHLTLVFEREDDDELLISHYHVSRVD</sequence>
<accession>A0AAU7W0M3</accession>
<gene>
    <name evidence="2" type="ORF">ABS642_08910</name>
</gene>
<name>A0AAU7W0M3_9MICO</name>
<dbReference type="InterPro" id="IPR037401">
    <property type="entry name" value="SnoaL-like"/>
</dbReference>
<organism evidence="2">
    <name type="scientific">Microbacterium sp. A8/3-1</name>
    <dbReference type="NCBI Taxonomy" id="3160749"/>
    <lineage>
        <taxon>Bacteria</taxon>
        <taxon>Bacillati</taxon>
        <taxon>Actinomycetota</taxon>
        <taxon>Actinomycetes</taxon>
        <taxon>Micrococcales</taxon>
        <taxon>Microbacteriaceae</taxon>
        <taxon>Microbacterium</taxon>
    </lineage>
</organism>
<evidence type="ECO:0000259" key="1">
    <source>
        <dbReference type="Pfam" id="PF13474"/>
    </source>
</evidence>
<dbReference type="RefSeq" id="WP_350353044.1">
    <property type="nucleotide sequence ID" value="NZ_CP158357.1"/>
</dbReference>
<dbReference type="AlphaFoldDB" id="A0AAU7W0M3"/>
<dbReference type="SUPFAM" id="SSF54427">
    <property type="entry name" value="NTF2-like"/>
    <property type="match status" value="1"/>
</dbReference>
<dbReference type="EMBL" id="CP158357">
    <property type="protein sequence ID" value="XBX80194.1"/>
    <property type="molecule type" value="Genomic_DNA"/>
</dbReference>
<feature type="domain" description="SnoaL-like" evidence="1">
    <location>
        <begin position="12"/>
        <end position="123"/>
    </location>
</feature>
<dbReference type="InterPro" id="IPR032710">
    <property type="entry name" value="NTF2-like_dom_sf"/>
</dbReference>
<dbReference type="Gene3D" id="3.10.450.50">
    <property type="match status" value="1"/>
</dbReference>
<protein>
    <submittedName>
        <fullName evidence="2">Nuclear transport factor 2 family protein</fullName>
    </submittedName>
</protein>